<feature type="site" description="Could be important to modulate the pK values of the two catalytic cysteine residues" evidence="8">
    <location>
        <position position="135"/>
    </location>
</feature>
<feature type="binding site" evidence="8">
    <location>
        <position position="11"/>
    </location>
    <ligand>
        <name>substrate</name>
    </ligand>
</feature>
<dbReference type="AlphaFoldDB" id="A0A2Z4GA60"/>
<dbReference type="KEGG" id="als:DJ013_07835"/>
<protein>
    <recommendedName>
        <fullName evidence="3 8">Diaminopimelate epimerase</fullName>
        <shortName evidence="8">DAP epimerase</shortName>
        <ecNumber evidence="3 8">5.1.1.7</ecNumber>
    </recommendedName>
    <alternativeName>
        <fullName evidence="8">PLP-independent amino acid racemase</fullName>
    </alternativeName>
</protein>
<feature type="site" description="Could be important to modulate the pK values of the two catalytic cysteine residues" evidence="8">
    <location>
        <position position="186"/>
    </location>
</feature>
<dbReference type="PANTHER" id="PTHR31689">
    <property type="entry name" value="DIAMINOPIMELATE EPIMERASE, CHLOROPLASTIC"/>
    <property type="match status" value="1"/>
</dbReference>
<gene>
    <name evidence="8" type="primary">dapF</name>
    <name evidence="10" type="ORF">DJ013_07835</name>
</gene>
<feature type="binding site" evidence="8">
    <location>
        <position position="168"/>
    </location>
    <ligand>
        <name>substrate</name>
    </ligand>
</feature>
<dbReference type="GO" id="GO:0008837">
    <property type="term" value="F:diaminopimelate epimerase activity"/>
    <property type="evidence" value="ECO:0007669"/>
    <property type="project" value="UniProtKB-UniRule"/>
</dbReference>
<organism evidence="10 11">
    <name type="scientific">Arcticibacterium luteifluviistationis</name>
    <dbReference type="NCBI Taxonomy" id="1784714"/>
    <lineage>
        <taxon>Bacteria</taxon>
        <taxon>Pseudomonadati</taxon>
        <taxon>Bacteroidota</taxon>
        <taxon>Cytophagia</taxon>
        <taxon>Cytophagales</taxon>
        <taxon>Leadbetterellaceae</taxon>
        <taxon>Arcticibacterium</taxon>
    </lineage>
</organism>
<dbReference type="EC" id="5.1.1.7" evidence="3 8"/>
<sequence length="256" mass="28071">MKFFKYQGTGNDFIMIDDREQTFNLSKAEIEMLCHRRFGVGADGLILIQDAEGYDFRMVYYNADGGEGSMCGNGGRCIVRFAHDLGIFDKETSFIAVDGKHEASVTPDLVSLKMSDTAAVSDKDGLHFYDTGSPHVIKYIDNLDELDVDGAGSAIRNSEFWKVNGGTNVNFVEAIDEQRIKVRTYERGVEAETFSCGTGVTACVLDRFVVAACQSPIAIVTKGGDLEVSFHVNADHSFTNIYLIGPAKRVFEGVLA</sequence>
<feature type="binding site" evidence="8">
    <location>
        <begin position="72"/>
        <end position="73"/>
    </location>
    <ligand>
        <name>substrate</name>
    </ligand>
</feature>
<evidence type="ECO:0000313" key="10">
    <source>
        <dbReference type="EMBL" id="AWV98087.1"/>
    </source>
</evidence>
<feature type="binding site" evidence="8">
    <location>
        <begin position="186"/>
        <end position="187"/>
    </location>
    <ligand>
        <name>substrate</name>
    </ligand>
</feature>
<comment type="similarity">
    <text evidence="2 8">Belongs to the diaminopimelate epimerase family.</text>
</comment>
<feature type="active site" description="Proton donor" evidence="8">
    <location>
        <position position="71"/>
    </location>
</feature>
<comment type="function">
    <text evidence="8">Catalyzes the stereoinversion of LL-2,6-diaminopimelate (L,L-DAP) to meso-diaminopimelate (meso-DAP), a precursor of L-lysine and an essential component of the bacterial peptidoglycan.</text>
</comment>
<proteinExistence type="inferred from homology"/>
<accession>A0A2Z4GA60</accession>
<dbReference type="OrthoDB" id="9805408at2"/>
<dbReference type="InterPro" id="IPR001653">
    <property type="entry name" value="DAP_epimerase_DapF"/>
</dbReference>
<keyword evidence="5 8" id="KW-0457">Lysine biosynthesis</keyword>
<comment type="caution">
    <text evidence="8">Lacks conserved residue(s) required for the propagation of feature annotation.</text>
</comment>
<comment type="pathway">
    <text evidence="1 8">Amino-acid biosynthesis; L-lysine biosynthesis via DAP pathway; DL-2,6-diaminopimelate from LL-2,6-diaminopimelate: step 1/1.</text>
</comment>
<name>A0A2Z4GA60_9BACT</name>
<evidence type="ECO:0000313" key="11">
    <source>
        <dbReference type="Proteomes" id="UP000249873"/>
    </source>
</evidence>
<evidence type="ECO:0000256" key="6">
    <source>
        <dbReference type="ARBA" id="ARBA00023235"/>
    </source>
</evidence>
<feature type="binding site" evidence="8">
    <location>
        <position position="62"/>
    </location>
    <ligand>
        <name>substrate</name>
    </ligand>
</feature>
<evidence type="ECO:0000256" key="2">
    <source>
        <dbReference type="ARBA" id="ARBA00010219"/>
    </source>
</evidence>
<evidence type="ECO:0000256" key="4">
    <source>
        <dbReference type="ARBA" id="ARBA00022605"/>
    </source>
</evidence>
<evidence type="ECO:0000256" key="3">
    <source>
        <dbReference type="ARBA" id="ARBA00013080"/>
    </source>
</evidence>
<comment type="subcellular location">
    <subcellularLocation>
        <location evidence="8">Cytoplasm</location>
    </subcellularLocation>
</comment>
<evidence type="ECO:0000256" key="1">
    <source>
        <dbReference type="ARBA" id="ARBA00005196"/>
    </source>
</evidence>
<feature type="active site" description="Proton acceptor" evidence="8">
    <location>
        <position position="196"/>
    </location>
</feature>
<dbReference type="UniPathway" id="UPA00034">
    <property type="reaction ID" value="UER00025"/>
</dbReference>
<dbReference type="PROSITE" id="PS01326">
    <property type="entry name" value="DAP_EPIMERASE"/>
    <property type="match status" value="1"/>
</dbReference>
<reference evidence="10 11" key="1">
    <citation type="submission" date="2018-05" db="EMBL/GenBank/DDBJ databases">
        <title>Complete genome sequence of Arcticibacterium luteifluviistationis SM1504T, a cytophagaceae bacterium isolated from Arctic surface seawater.</title>
        <authorList>
            <person name="Li Y."/>
            <person name="Qin Q.-L."/>
        </authorList>
    </citation>
    <scope>NUCLEOTIDE SEQUENCE [LARGE SCALE GENOMIC DNA]</scope>
    <source>
        <strain evidence="10 11">SM1504</strain>
    </source>
</reference>
<dbReference type="Proteomes" id="UP000249873">
    <property type="component" value="Chromosome"/>
</dbReference>
<comment type="catalytic activity">
    <reaction evidence="7 8">
        <text>(2S,6S)-2,6-diaminopimelate = meso-2,6-diaminopimelate</text>
        <dbReference type="Rhea" id="RHEA:15393"/>
        <dbReference type="ChEBI" id="CHEBI:57609"/>
        <dbReference type="ChEBI" id="CHEBI:57791"/>
        <dbReference type="EC" id="5.1.1.7"/>
    </reaction>
</comment>
<evidence type="ECO:0000256" key="9">
    <source>
        <dbReference type="PROSITE-ProRule" id="PRU10125"/>
    </source>
</evidence>
<keyword evidence="8" id="KW-0963">Cytoplasm</keyword>
<dbReference type="GO" id="GO:0005829">
    <property type="term" value="C:cytosol"/>
    <property type="evidence" value="ECO:0007669"/>
    <property type="project" value="TreeGrafter"/>
</dbReference>
<dbReference type="HAMAP" id="MF_00197">
    <property type="entry name" value="DAP_epimerase"/>
    <property type="match status" value="1"/>
</dbReference>
<dbReference type="NCBIfam" id="TIGR00652">
    <property type="entry name" value="DapF"/>
    <property type="match status" value="1"/>
</dbReference>
<dbReference type="Gene3D" id="3.10.310.10">
    <property type="entry name" value="Diaminopimelate Epimerase, Chain A, domain 1"/>
    <property type="match status" value="2"/>
</dbReference>
<dbReference type="InterPro" id="IPR018510">
    <property type="entry name" value="DAP_epimerase_AS"/>
</dbReference>
<keyword evidence="4 8" id="KW-0028">Amino-acid biosynthesis</keyword>
<dbReference type="PANTHER" id="PTHR31689:SF0">
    <property type="entry name" value="DIAMINOPIMELATE EPIMERASE"/>
    <property type="match status" value="1"/>
</dbReference>
<comment type="subunit">
    <text evidence="8">Homodimer.</text>
</comment>
<keyword evidence="11" id="KW-1185">Reference proteome</keyword>
<feature type="binding site" evidence="8">
    <location>
        <begin position="197"/>
        <end position="198"/>
    </location>
    <ligand>
        <name>substrate</name>
    </ligand>
</feature>
<evidence type="ECO:0000256" key="7">
    <source>
        <dbReference type="ARBA" id="ARBA00051712"/>
    </source>
</evidence>
<evidence type="ECO:0000256" key="8">
    <source>
        <dbReference type="HAMAP-Rule" id="MF_00197"/>
    </source>
</evidence>
<evidence type="ECO:0000256" key="5">
    <source>
        <dbReference type="ARBA" id="ARBA00023154"/>
    </source>
</evidence>
<feature type="active site" evidence="9">
    <location>
        <position position="71"/>
    </location>
</feature>
<dbReference type="GO" id="GO:0009089">
    <property type="term" value="P:lysine biosynthetic process via diaminopimelate"/>
    <property type="evidence" value="ECO:0007669"/>
    <property type="project" value="UniProtKB-UniRule"/>
</dbReference>
<dbReference type="Pfam" id="PF01678">
    <property type="entry name" value="DAP_epimerase"/>
    <property type="match status" value="2"/>
</dbReference>
<keyword evidence="6 8" id="KW-0413">Isomerase</keyword>
<dbReference type="EMBL" id="CP029480">
    <property type="protein sequence ID" value="AWV98087.1"/>
    <property type="molecule type" value="Genomic_DNA"/>
</dbReference>
<dbReference type="SUPFAM" id="SSF54506">
    <property type="entry name" value="Diaminopimelate epimerase-like"/>
    <property type="match status" value="2"/>
</dbReference>
<dbReference type="RefSeq" id="WP_111371189.1">
    <property type="nucleotide sequence ID" value="NZ_CP029480.1"/>
</dbReference>